<dbReference type="EMBL" id="JAQZHK010000002">
    <property type="protein sequence ID" value="MDY3512474.1"/>
    <property type="molecule type" value="Genomic_DNA"/>
</dbReference>
<dbReference type="RefSeq" id="WP_154468795.1">
    <property type="nucleotide sequence ID" value="NZ_CP121210.1"/>
</dbReference>
<evidence type="ECO:0000313" key="1">
    <source>
        <dbReference type="EMBL" id="MDY3512474.1"/>
    </source>
</evidence>
<dbReference type="AlphaFoldDB" id="A0AAP6LJF2"/>
<proteinExistence type="predicted"/>
<sequence>MSNNNFELELSDLHWINNTDDPTDLCAHGYVFVKIGNEVVANKDDLEVAVSSTALYLLRTLKNNYKKDDFASQLLPCCGHFFVADTENDRALIIGCSNGIDWTIIHTDDVKVKHITDNGEEAIIDRERYKELVLNFADKVEDFYKSSLPRIIPADDLEKKGYLAFWREWQKLREEWR</sequence>
<organism evidence="1 2">
    <name type="scientific">Riemerella anatipestifer</name>
    <name type="common">Moraxella anatipestifer</name>
    <dbReference type="NCBI Taxonomy" id="34085"/>
    <lineage>
        <taxon>Bacteria</taxon>
        <taxon>Pseudomonadati</taxon>
        <taxon>Bacteroidota</taxon>
        <taxon>Flavobacteriia</taxon>
        <taxon>Flavobacteriales</taxon>
        <taxon>Weeksellaceae</taxon>
        <taxon>Riemerella</taxon>
    </lineage>
</organism>
<dbReference type="Proteomes" id="UP001284033">
    <property type="component" value="Unassembled WGS sequence"/>
</dbReference>
<reference evidence="1" key="1">
    <citation type="submission" date="2023-01" db="EMBL/GenBank/DDBJ databases">
        <title>Genome-based studies on antimicrobial resistance profiles of Riemerella anatipestifer in China, 1994 to 2021.</title>
        <authorList>
            <person name="Yang Z."/>
            <person name="Zhu D."/>
        </authorList>
    </citation>
    <scope>NUCLEOTIDE SEQUENCE</scope>
    <source>
        <strain evidence="1">RCAD1218</strain>
    </source>
</reference>
<comment type="caution">
    <text evidence="1">The sequence shown here is derived from an EMBL/GenBank/DDBJ whole genome shotgun (WGS) entry which is preliminary data.</text>
</comment>
<name>A0AAP6LJF2_RIEAN</name>
<gene>
    <name evidence="1" type="ORF">PG303_04500</name>
</gene>
<accession>A0AAP6LJF2</accession>
<evidence type="ECO:0000313" key="2">
    <source>
        <dbReference type="Proteomes" id="UP001284033"/>
    </source>
</evidence>
<protein>
    <submittedName>
        <fullName evidence="1">Uncharacterized protein</fullName>
    </submittedName>
</protein>